<protein>
    <recommendedName>
        <fullName evidence="2">CDT1 Geminin-binding domain-containing protein</fullName>
    </recommendedName>
</protein>
<sequence length="738" mass="84980">MTRRRTTSKSQTLPKNSILDEQQTLEKSYGIPSNVALPNNLNILERSKDVRSSLTSAKIIQTHSSKTGNLENKVIINEDNETGISSPTKKPRTRRLVKSLDKTRKQIGTLIDNSKGESSISQSKSLLLETGTESEKPASHVSQFSNTKILVKEGDTDIAGKVSKYIELSVLNFQNTDSLPSTAPESVVSSPIKTCKFKEQQLSILNQRTKISDLVKFGYNQVTIPDHLLQDPLFLNKMQNFFLPTEYERLIMIFHGLEVIMRLLERRQRPFLYPCFIKDQAERIIHKSIGMKDLRQISWIAPCMMSLRWYRINENSRIISDDSSQSCYQIELVPCNGINNPISRLSQVTINERVNKFRLTLIQWVLYQHDEYLYNNKTIKVPIFPLEKLDHWSFEFDNKTCIPIPEIKMPEKPEISCKNSNEISTIKFSQSLTPSTRSLYRLRFMSNLSPIGETTPTSDKLTQRRSISLDPTINSNILKSDNESKEETSNNKEDIYSTPIRRRNSPNDSEELNVTQKLQDSQNLYERPNYTFRSIPRTVPSTPIRFSSASSYLERSISPSINSQTSAHSRLSSSSLNQVKDRNLMTPSRRALYDRVKLREQAREVCKLVSNEDKQFNDKIRNLESQLWTVQQLSYLYSHNKTIMPILQMPLLVRKLTSSARNAPSIKDVEEALFVISNRWPEVVHLGNSSVDEGVKLVKFQRDDISVKSIIKVLTQERENIIKEREDFRLKTLNAYTR</sequence>
<feature type="region of interest" description="Disordered" evidence="1">
    <location>
        <begin position="474"/>
        <end position="512"/>
    </location>
</feature>
<evidence type="ECO:0000313" key="4">
    <source>
        <dbReference type="Proteomes" id="UP000186804"/>
    </source>
</evidence>
<dbReference type="SMART" id="SM01075">
    <property type="entry name" value="CDT1"/>
    <property type="match status" value="1"/>
</dbReference>
<comment type="caution">
    <text evidence="3">The sequence shown here is derived from an EMBL/GenBank/DDBJ whole genome shotgun (WGS) entry which is preliminary data.</text>
</comment>
<evidence type="ECO:0000313" key="3">
    <source>
        <dbReference type="EMBL" id="OII77668.1"/>
    </source>
</evidence>
<dbReference type="InterPro" id="IPR014939">
    <property type="entry name" value="CDT1_Gemini-bd-like"/>
</dbReference>
<proteinExistence type="predicted"/>
<feature type="region of interest" description="Disordered" evidence="1">
    <location>
        <begin position="559"/>
        <end position="583"/>
    </location>
</feature>
<accession>A0A1J4MX55</accession>
<feature type="domain" description="CDT1 Geminin-binding" evidence="2">
    <location>
        <begin position="243"/>
        <end position="411"/>
    </location>
</feature>
<dbReference type="AlphaFoldDB" id="A0A1J4MX55"/>
<dbReference type="EMBL" id="LRBS01000031">
    <property type="protein sequence ID" value="OII77668.1"/>
    <property type="molecule type" value="Genomic_DNA"/>
</dbReference>
<keyword evidence="4" id="KW-1185">Reference proteome</keyword>
<dbReference type="VEuPathDB" id="CryptoDB:cand_014840"/>
<evidence type="ECO:0000259" key="2">
    <source>
        <dbReference type="SMART" id="SM01075"/>
    </source>
</evidence>
<dbReference type="RefSeq" id="XP_067069514.1">
    <property type="nucleotide sequence ID" value="XM_067211719.1"/>
</dbReference>
<dbReference type="SUPFAM" id="SSF46785">
    <property type="entry name" value="Winged helix' DNA-binding domain"/>
    <property type="match status" value="1"/>
</dbReference>
<feature type="compositionally biased region" description="Low complexity" evidence="1">
    <location>
        <begin position="563"/>
        <end position="575"/>
    </location>
</feature>
<organism evidence="3 4">
    <name type="scientific">Cryptosporidium andersoni</name>
    <dbReference type="NCBI Taxonomy" id="117008"/>
    <lineage>
        <taxon>Eukaryota</taxon>
        <taxon>Sar</taxon>
        <taxon>Alveolata</taxon>
        <taxon>Apicomplexa</taxon>
        <taxon>Conoidasida</taxon>
        <taxon>Coccidia</taxon>
        <taxon>Eucoccidiorida</taxon>
        <taxon>Eimeriorina</taxon>
        <taxon>Cryptosporidiidae</taxon>
        <taxon>Cryptosporidium</taxon>
    </lineage>
</organism>
<name>A0A1J4MX55_9CRYT</name>
<dbReference type="Pfam" id="PF08839">
    <property type="entry name" value="CDT1"/>
    <property type="match status" value="1"/>
</dbReference>
<reference evidence="3 4" key="1">
    <citation type="submission" date="2016-10" db="EMBL/GenBank/DDBJ databases">
        <title>Reductive evolution of mitochondrial metabolism and differential evolution of invasion-related proteins in Cryptosporidium.</title>
        <authorList>
            <person name="Liu S."/>
            <person name="Roellig D.M."/>
            <person name="Guo Y."/>
            <person name="Li N."/>
            <person name="Frace M.A."/>
            <person name="Tang K."/>
            <person name="Zhang L."/>
            <person name="Feng Y."/>
            <person name="Xiao L."/>
        </authorList>
    </citation>
    <scope>NUCLEOTIDE SEQUENCE [LARGE SCALE GENOMIC DNA]</scope>
    <source>
        <strain evidence="3">30847</strain>
    </source>
</reference>
<evidence type="ECO:0000256" key="1">
    <source>
        <dbReference type="SAM" id="MobiDB-lite"/>
    </source>
</evidence>
<dbReference type="GeneID" id="92365669"/>
<feature type="compositionally biased region" description="Basic and acidic residues" evidence="1">
    <location>
        <begin position="480"/>
        <end position="495"/>
    </location>
</feature>
<dbReference type="OrthoDB" id="341730at2759"/>
<dbReference type="InterPro" id="IPR036390">
    <property type="entry name" value="WH_DNA-bd_sf"/>
</dbReference>
<dbReference type="Proteomes" id="UP000186804">
    <property type="component" value="Unassembled WGS sequence"/>
</dbReference>
<gene>
    <name evidence="3" type="ORF">cand_014840</name>
</gene>
<dbReference type="CDD" id="cd08674">
    <property type="entry name" value="Cdt1_m"/>
    <property type="match status" value="1"/>
</dbReference>